<evidence type="ECO:0000313" key="1">
    <source>
        <dbReference type="EMBL" id="CRG99519.1"/>
    </source>
</evidence>
<dbReference type="VEuPathDB" id="PlasmoDB:PRELSG_0728400"/>
<protein>
    <submittedName>
        <fullName evidence="1">Uncharacterized protein</fullName>
    </submittedName>
</protein>
<keyword evidence="2" id="KW-1185">Reference proteome</keyword>
<dbReference type="OrthoDB" id="371219at2759"/>
<sequence length="383" mass="46649">MIKSDDLNGTFDISGDYNSFYIGNIFSEIQDEIKNSCINEDLKKENSSEYNKKIININTDNNVTNKINIEVYINFINDKKNEYKKKKKEYVIEYINKRKIKKFHYKDMEALFKKYSQFLDFEEKCLLCNNYLSLSYLYFNKNLNEKKNNERKFKYENILNFCVCLEKIEYSKHYVSNKEDYSYIDMIHLFKQNTSFSINNKKNIIIKEFIKNLKFTEFHKFNSCNENYYNTFPIKNYYIDTKYININRYIKKPKLTIEDVKSLNSHTENFTPIFKIHNDNTLLTRVEKELLIECLKVIKKIYFYNKMDKLTAIIFCYLSNLYNIVMRLNVECILSCYSQKHLEFFLYCFFQKNRFPVKRMNKLAIKVYRNKDEHDDKNKDEHF</sequence>
<dbReference type="RefSeq" id="XP_028532525.1">
    <property type="nucleotide sequence ID" value="XM_028675991.1"/>
</dbReference>
<dbReference type="OMA" id="CYLSNLY"/>
<reference evidence="1 2" key="1">
    <citation type="submission" date="2015-04" db="EMBL/GenBank/DDBJ databases">
        <authorList>
            <consortium name="Pathogen Informatics"/>
        </authorList>
    </citation>
    <scope>NUCLEOTIDE SEQUENCE [LARGE SCALE GENOMIC DNA]</scope>
    <source>
        <strain evidence="1 2">SGS1</strain>
    </source>
</reference>
<dbReference type="Proteomes" id="UP000220158">
    <property type="component" value="Chromosome 7"/>
</dbReference>
<organism evidence="1 2">
    <name type="scientific">Plasmodium relictum</name>
    <dbReference type="NCBI Taxonomy" id="85471"/>
    <lineage>
        <taxon>Eukaryota</taxon>
        <taxon>Sar</taxon>
        <taxon>Alveolata</taxon>
        <taxon>Apicomplexa</taxon>
        <taxon>Aconoidasida</taxon>
        <taxon>Haemosporida</taxon>
        <taxon>Plasmodiidae</taxon>
        <taxon>Plasmodium</taxon>
        <taxon>Plasmodium (Haemamoeba)</taxon>
    </lineage>
</organism>
<accession>A0A1J1H7W8</accession>
<proteinExistence type="predicted"/>
<evidence type="ECO:0000313" key="2">
    <source>
        <dbReference type="Proteomes" id="UP000220158"/>
    </source>
</evidence>
<name>A0A1J1H7W8_PLARL</name>
<dbReference type="GeneID" id="39735621"/>
<dbReference type="KEGG" id="prel:PRELSG_0728400"/>
<dbReference type="EMBL" id="LN835302">
    <property type="protein sequence ID" value="CRG99519.1"/>
    <property type="molecule type" value="Genomic_DNA"/>
</dbReference>
<gene>
    <name evidence="1" type="ORF">PRELSG_0728400</name>
</gene>
<dbReference type="AlphaFoldDB" id="A0A1J1H7W8"/>